<evidence type="ECO:0000313" key="2">
    <source>
        <dbReference type="EMBL" id="CAK0894825.1"/>
    </source>
</evidence>
<feature type="non-terminal residue" evidence="2">
    <location>
        <position position="1"/>
    </location>
</feature>
<feature type="compositionally biased region" description="Low complexity" evidence="1">
    <location>
        <begin position="11"/>
        <end position="91"/>
    </location>
</feature>
<name>A0ABN9X655_9DINO</name>
<comment type="caution">
    <text evidence="2">The sequence shown here is derived from an EMBL/GenBank/DDBJ whole genome shotgun (WGS) entry which is preliminary data.</text>
</comment>
<dbReference type="EMBL" id="CAUYUJ010019952">
    <property type="protein sequence ID" value="CAK0894825.1"/>
    <property type="molecule type" value="Genomic_DNA"/>
</dbReference>
<proteinExistence type="predicted"/>
<accession>A0ABN9X655</accession>
<reference evidence="2" key="1">
    <citation type="submission" date="2023-10" db="EMBL/GenBank/DDBJ databases">
        <authorList>
            <person name="Chen Y."/>
            <person name="Shah S."/>
            <person name="Dougan E. K."/>
            <person name="Thang M."/>
            <person name="Chan C."/>
        </authorList>
    </citation>
    <scope>NUCLEOTIDE SEQUENCE [LARGE SCALE GENOMIC DNA]</scope>
</reference>
<keyword evidence="3" id="KW-1185">Reference proteome</keyword>
<protein>
    <submittedName>
        <fullName evidence="2">Uncharacterized protein</fullName>
    </submittedName>
</protein>
<organism evidence="2 3">
    <name type="scientific">Prorocentrum cordatum</name>
    <dbReference type="NCBI Taxonomy" id="2364126"/>
    <lineage>
        <taxon>Eukaryota</taxon>
        <taxon>Sar</taxon>
        <taxon>Alveolata</taxon>
        <taxon>Dinophyceae</taxon>
        <taxon>Prorocentrales</taxon>
        <taxon>Prorocentraceae</taxon>
        <taxon>Prorocentrum</taxon>
    </lineage>
</organism>
<feature type="region of interest" description="Disordered" evidence="1">
    <location>
        <begin position="1"/>
        <end position="132"/>
    </location>
</feature>
<sequence>APWRPSRSCEGPAHLGAAAPGVPLGSAAALGAALAGPSAAQSPDEGAAETAAAPATSGRRSGRGLAEAEAAAAEATGAGGPAPWEAPARAPFVPAGPLGFEAQGPGAFDRAREGGGAGGGGRAAGPSPACTQDTAIGAGLGALLRRTVQGAPATGEEHTAGQVLSGSGGGHVATFQRGAGGLPGHRTPFKEDLLRQRGPVPAPEYEAVPGDELDQRVQHLAVQLPGHLGECLRIWRVARGRPAAALGTVAGPGHSHLGPRIGGFSCRLSRARRPSKHRSWAQDQPGPNRRYAIQSKLVVRTHGGP</sequence>
<feature type="compositionally biased region" description="Gly residues" evidence="1">
    <location>
        <begin position="114"/>
        <end position="123"/>
    </location>
</feature>
<dbReference type="Proteomes" id="UP001189429">
    <property type="component" value="Unassembled WGS sequence"/>
</dbReference>
<evidence type="ECO:0000256" key="1">
    <source>
        <dbReference type="SAM" id="MobiDB-lite"/>
    </source>
</evidence>
<feature type="region of interest" description="Disordered" evidence="1">
    <location>
        <begin position="151"/>
        <end position="189"/>
    </location>
</feature>
<gene>
    <name evidence="2" type="ORF">PCOR1329_LOCUS73763</name>
</gene>
<evidence type="ECO:0000313" key="3">
    <source>
        <dbReference type="Proteomes" id="UP001189429"/>
    </source>
</evidence>